<comment type="caution">
    <text evidence="5">The sequence shown here is derived from an EMBL/GenBank/DDBJ whole genome shotgun (WGS) entry which is preliminary data.</text>
</comment>
<dbReference type="PROSITE" id="PS01174">
    <property type="entry name" value="LIPASE_GDXG_SER"/>
    <property type="match status" value="1"/>
</dbReference>
<dbReference type="Gene3D" id="3.40.50.1820">
    <property type="entry name" value="alpha/beta hydrolase"/>
    <property type="match status" value="1"/>
</dbReference>
<sequence>MSYLLSNTIEYLKEANQQPPLYTMDPAEERNRREIALKLKTKTRSSFIKKKDQLIPVRDGSKIKVRIYTPKGNGPFPIIIYYHGGGWVLNSIETCDESCQLLAESTNSVVVSVNYRLAPEYKFPTPVYDAYDAFLWTVKNNNRLNGNKKIIVAGDSAGGNLATVVTLLNRDLQGPEIHAQILLYPVTDLTFSTPSYEEFAVGFGLLKEDMAWFRKHYLNNVNETFHQYASPLLADDLSNLPPAFIVVAENDVLRDEGIRYANKLIEFGGKVELTVARGLVHSYFTKNQFFDENIKDTIFQIRAFLSTITTKGEINAS</sequence>
<dbReference type="SUPFAM" id="SSF53474">
    <property type="entry name" value="alpha/beta-Hydrolases"/>
    <property type="match status" value="1"/>
</dbReference>
<evidence type="ECO:0000256" key="2">
    <source>
        <dbReference type="ARBA" id="ARBA00022801"/>
    </source>
</evidence>
<evidence type="ECO:0000313" key="6">
    <source>
        <dbReference type="Proteomes" id="UP001595978"/>
    </source>
</evidence>
<dbReference type="Pfam" id="PF07859">
    <property type="entry name" value="Abhydrolase_3"/>
    <property type="match status" value="1"/>
</dbReference>
<dbReference type="PANTHER" id="PTHR48081">
    <property type="entry name" value="AB HYDROLASE SUPERFAMILY PROTEIN C4A8.06C"/>
    <property type="match status" value="1"/>
</dbReference>
<dbReference type="RefSeq" id="WP_390308605.1">
    <property type="nucleotide sequence ID" value="NZ_JBHSNQ010000009.1"/>
</dbReference>
<comment type="similarity">
    <text evidence="1">Belongs to the 'GDXG' lipolytic enzyme family.</text>
</comment>
<keyword evidence="2 5" id="KW-0378">Hydrolase</keyword>
<evidence type="ECO:0000313" key="5">
    <source>
        <dbReference type="EMBL" id="MFC5540378.1"/>
    </source>
</evidence>
<dbReference type="PANTHER" id="PTHR48081:SF8">
    <property type="entry name" value="ALPHA_BETA HYDROLASE FOLD-3 DOMAIN-CONTAINING PROTEIN-RELATED"/>
    <property type="match status" value="1"/>
</dbReference>
<dbReference type="InterPro" id="IPR033140">
    <property type="entry name" value="Lipase_GDXG_put_SER_AS"/>
</dbReference>
<dbReference type="InterPro" id="IPR050300">
    <property type="entry name" value="GDXG_lipolytic_enzyme"/>
</dbReference>
<dbReference type="InterPro" id="IPR013094">
    <property type="entry name" value="AB_hydrolase_3"/>
</dbReference>
<organism evidence="5 6">
    <name type="scientific">Ureibacillus suwonensis</name>
    <dbReference type="NCBI Taxonomy" id="313007"/>
    <lineage>
        <taxon>Bacteria</taxon>
        <taxon>Bacillati</taxon>
        <taxon>Bacillota</taxon>
        <taxon>Bacilli</taxon>
        <taxon>Bacillales</taxon>
        <taxon>Caryophanaceae</taxon>
        <taxon>Ureibacillus</taxon>
    </lineage>
</organism>
<dbReference type="InterPro" id="IPR029058">
    <property type="entry name" value="AB_hydrolase_fold"/>
</dbReference>
<reference evidence="6" key="1">
    <citation type="journal article" date="2019" name="Int. J. Syst. Evol. Microbiol.">
        <title>The Global Catalogue of Microorganisms (GCM) 10K type strain sequencing project: providing services to taxonomists for standard genome sequencing and annotation.</title>
        <authorList>
            <consortium name="The Broad Institute Genomics Platform"/>
            <consortium name="The Broad Institute Genome Sequencing Center for Infectious Disease"/>
            <person name="Wu L."/>
            <person name="Ma J."/>
        </authorList>
    </citation>
    <scope>NUCLEOTIDE SEQUENCE [LARGE SCALE GENOMIC DNA]</scope>
    <source>
        <strain evidence="6">CCUG 56331</strain>
    </source>
</reference>
<accession>A0ABW0R6H2</accession>
<evidence type="ECO:0000256" key="3">
    <source>
        <dbReference type="PROSITE-ProRule" id="PRU10038"/>
    </source>
</evidence>
<dbReference type="GO" id="GO:0016787">
    <property type="term" value="F:hydrolase activity"/>
    <property type="evidence" value="ECO:0007669"/>
    <property type="project" value="UniProtKB-KW"/>
</dbReference>
<gene>
    <name evidence="5" type="ORF">ACFPOH_01030</name>
</gene>
<name>A0ABW0R6H2_9BACL</name>
<keyword evidence="6" id="KW-1185">Reference proteome</keyword>
<protein>
    <submittedName>
        <fullName evidence="5">Alpha/beta hydrolase fold domain-containing protein</fullName>
    </submittedName>
</protein>
<evidence type="ECO:0000259" key="4">
    <source>
        <dbReference type="Pfam" id="PF07859"/>
    </source>
</evidence>
<proteinExistence type="inferred from homology"/>
<evidence type="ECO:0000256" key="1">
    <source>
        <dbReference type="ARBA" id="ARBA00010515"/>
    </source>
</evidence>
<dbReference type="Proteomes" id="UP001595978">
    <property type="component" value="Unassembled WGS sequence"/>
</dbReference>
<dbReference type="EMBL" id="JBHSNQ010000009">
    <property type="protein sequence ID" value="MFC5540378.1"/>
    <property type="molecule type" value="Genomic_DNA"/>
</dbReference>
<feature type="domain" description="Alpha/beta hydrolase fold-3" evidence="4">
    <location>
        <begin position="79"/>
        <end position="284"/>
    </location>
</feature>
<feature type="active site" evidence="3">
    <location>
        <position position="156"/>
    </location>
</feature>